<dbReference type="PROSITE" id="PS51194">
    <property type="entry name" value="HELICASE_CTER"/>
    <property type="match status" value="1"/>
</dbReference>
<gene>
    <name evidence="3" type="ORF">LCGC14_2639360</name>
</gene>
<dbReference type="Gene3D" id="3.40.50.300">
    <property type="entry name" value="P-loop containing nucleotide triphosphate hydrolases"/>
    <property type="match status" value="2"/>
</dbReference>
<evidence type="ECO:0000259" key="1">
    <source>
        <dbReference type="PROSITE" id="PS51192"/>
    </source>
</evidence>
<comment type="caution">
    <text evidence="3">The sequence shown here is derived from an EMBL/GenBank/DDBJ whole genome shotgun (WGS) entry which is preliminary data.</text>
</comment>
<dbReference type="EMBL" id="LAZR01045479">
    <property type="protein sequence ID" value="KKK98776.1"/>
    <property type="molecule type" value="Genomic_DNA"/>
</dbReference>
<sequence>MFEDRQYQTDAIDYIINEPDDRRPILCAPTGSGKTVVVAKIAKHYLDQGKTFGFLTPREEILWQNHGVTQEICGQSNVSVFKSGEPWRSWLPIHIISWPTLRARAGKEHLLWPDVDVLAIDEAHLSLSHMMVEKVLPHYLQTKTKIFGVTATPARKSGKGLGDFFTHIKNVTSVRQLIKDGYLAPCEYWGGKMADLTAVQVVRGDYNEKQLAAASAPLVGDVIDNWGRLASERHTIVFAVNVAHCEALTERFRTAGVSVASLHIHKTPERRRQINEEFKRGDIQVLVNVTIASYGYDAPSVDCIVLARPTKSVVLWLQ</sequence>
<evidence type="ECO:0008006" key="4">
    <source>
        <dbReference type="Google" id="ProtNLM"/>
    </source>
</evidence>
<dbReference type="InterPro" id="IPR050742">
    <property type="entry name" value="Helicase_Restrict-Modif_Enz"/>
</dbReference>
<feature type="domain" description="Helicase ATP-binding" evidence="1">
    <location>
        <begin position="15"/>
        <end position="171"/>
    </location>
</feature>
<dbReference type="Pfam" id="PF04851">
    <property type="entry name" value="ResIII"/>
    <property type="match status" value="1"/>
</dbReference>
<dbReference type="GO" id="GO:0003677">
    <property type="term" value="F:DNA binding"/>
    <property type="evidence" value="ECO:0007669"/>
    <property type="project" value="InterPro"/>
</dbReference>
<dbReference type="InterPro" id="IPR006935">
    <property type="entry name" value="Helicase/UvrB_N"/>
</dbReference>
<dbReference type="PROSITE" id="PS51192">
    <property type="entry name" value="HELICASE_ATP_BIND_1"/>
    <property type="match status" value="1"/>
</dbReference>
<dbReference type="InterPro" id="IPR014001">
    <property type="entry name" value="Helicase_ATP-bd"/>
</dbReference>
<dbReference type="AlphaFoldDB" id="A0A0F9CQ82"/>
<dbReference type="SUPFAM" id="SSF52540">
    <property type="entry name" value="P-loop containing nucleoside triphosphate hydrolases"/>
    <property type="match status" value="1"/>
</dbReference>
<evidence type="ECO:0000259" key="2">
    <source>
        <dbReference type="PROSITE" id="PS51194"/>
    </source>
</evidence>
<name>A0A0F9CQ82_9ZZZZ</name>
<dbReference type="GO" id="GO:0005524">
    <property type="term" value="F:ATP binding"/>
    <property type="evidence" value="ECO:0007669"/>
    <property type="project" value="InterPro"/>
</dbReference>
<evidence type="ECO:0000313" key="3">
    <source>
        <dbReference type="EMBL" id="KKK98776.1"/>
    </source>
</evidence>
<reference evidence="3" key="1">
    <citation type="journal article" date="2015" name="Nature">
        <title>Complex archaea that bridge the gap between prokaryotes and eukaryotes.</title>
        <authorList>
            <person name="Spang A."/>
            <person name="Saw J.H."/>
            <person name="Jorgensen S.L."/>
            <person name="Zaremba-Niedzwiedzka K."/>
            <person name="Martijn J."/>
            <person name="Lind A.E."/>
            <person name="van Eijk R."/>
            <person name="Schleper C."/>
            <person name="Guy L."/>
            <person name="Ettema T.J."/>
        </authorList>
    </citation>
    <scope>NUCLEOTIDE SEQUENCE</scope>
</reference>
<feature type="domain" description="Helicase C-terminal" evidence="2">
    <location>
        <begin position="222"/>
        <end position="318"/>
    </location>
</feature>
<dbReference type="GO" id="GO:0005829">
    <property type="term" value="C:cytosol"/>
    <property type="evidence" value="ECO:0007669"/>
    <property type="project" value="TreeGrafter"/>
</dbReference>
<organism evidence="3">
    <name type="scientific">marine sediment metagenome</name>
    <dbReference type="NCBI Taxonomy" id="412755"/>
    <lineage>
        <taxon>unclassified sequences</taxon>
        <taxon>metagenomes</taxon>
        <taxon>ecological metagenomes</taxon>
    </lineage>
</organism>
<dbReference type="InterPro" id="IPR001650">
    <property type="entry name" value="Helicase_C-like"/>
</dbReference>
<proteinExistence type="predicted"/>
<dbReference type="GO" id="GO:0016787">
    <property type="term" value="F:hydrolase activity"/>
    <property type="evidence" value="ECO:0007669"/>
    <property type="project" value="InterPro"/>
</dbReference>
<dbReference type="SMART" id="SM00487">
    <property type="entry name" value="DEXDc"/>
    <property type="match status" value="1"/>
</dbReference>
<feature type="non-terminal residue" evidence="3">
    <location>
        <position position="318"/>
    </location>
</feature>
<dbReference type="PANTHER" id="PTHR47396">
    <property type="entry name" value="TYPE I RESTRICTION ENZYME ECOKI R PROTEIN"/>
    <property type="match status" value="1"/>
</dbReference>
<protein>
    <recommendedName>
        <fullName evidence="4">Helicase ATP-binding domain-containing protein</fullName>
    </recommendedName>
</protein>
<accession>A0A0F9CQ82</accession>
<dbReference type="Pfam" id="PF00271">
    <property type="entry name" value="Helicase_C"/>
    <property type="match status" value="1"/>
</dbReference>
<dbReference type="PANTHER" id="PTHR47396:SF1">
    <property type="entry name" value="ATP-DEPENDENT HELICASE IRC3-RELATED"/>
    <property type="match status" value="1"/>
</dbReference>
<dbReference type="InterPro" id="IPR027417">
    <property type="entry name" value="P-loop_NTPase"/>
</dbReference>